<evidence type="ECO:0000259" key="8">
    <source>
        <dbReference type="Pfam" id="PF02706"/>
    </source>
</evidence>
<dbReference type="InterPro" id="IPR032807">
    <property type="entry name" value="GNVR"/>
</dbReference>
<dbReference type="PANTHER" id="PTHR32309">
    <property type="entry name" value="TYROSINE-PROTEIN KINASE"/>
    <property type="match status" value="1"/>
</dbReference>
<evidence type="ECO:0000256" key="1">
    <source>
        <dbReference type="ARBA" id="ARBA00004651"/>
    </source>
</evidence>
<evidence type="ECO:0000313" key="11">
    <source>
        <dbReference type="Proteomes" id="UP001596990"/>
    </source>
</evidence>
<organism evidence="10 11">
    <name type="scientific">Thalassobacillus hwangdonensis</name>
    <dbReference type="NCBI Taxonomy" id="546108"/>
    <lineage>
        <taxon>Bacteria</taxon>
        <taxon>Bacillati</taxon>
        <taxon>Bacillota</taxon>
        <taxon>Bacilli</taxon>
        <taxon>Bacillales</taxon>
        <taxon>Bacillaceae</taxon>
        <taxon>Thalassobacillus</taxon>
    </lineage>
</organism>
<evidence type="ECO:0000256" key="3">
    <source>
        <dbReference type="ARBA" id="ARBA00022475"/>
    </source>
</evidence>
<keyword evidence="6 7" id="KW-0472">Membrane</keyword>
<evidence type="ECO:0000256" key="2">
    <source>
        <dbReference type="ARBA" id="ARBA00006683"/>
    </source>
</evidence>
<accession>A0ABW3L309</accession>
<evidence type="ECO:0000256" key="6">
    <source>
        <dbReference type="ARBA" id="ARBA00023136"/>
    </source>
</evidence>
<evidence type="ECO:0000313" key="10">
    <source>
        <dbReference type="EMBL" id="MFD1020162.1"/>
    </source>
</evidence>
<reference evidence="11" key="1">
    <citation type="journal article" date="2019" name="Int. J. Syst. Evol. Microbiol.">
        <title>The Global Catalogue of Microorganisms (GCM) 10K type strain sequencing project: providing services to taxonomists for standard genome sequencing and annotation.</title>
        <authorList>
            <consortium name="The Broad Institute Genomics Platform"/>
            <consortium name="The Broad Institute Genome Sequencing Center for Infectious Disease"/>
            <person name="Wu L."/>
            <person name="Ma J."/>
        </authorList>
    </citation>
    <scope>NUCLEOTIDE SEQUENCE [LARGE SCALE GENOMIC DNA]</scope>
    <source>
        <strain evidence="11">CCUG 56607</strain>
    </source>
</reference>
<evidence type="ECO:0000256" key="5">
    <source>
        <dbReference type="ARBA" id="ARBA00022989"/>
    </source>
</evidence>
<evidence type="ECO:0000256" key="4">
    <source>
        <dbReference type="ARBA" id="ARBA00022692"/>
    </source>
</evidence>
<dbReference type="EMBL" id="JBHTKL010000005">
    <property type="protein sequence ID" value="MFD1020162.1"/>
    <property type="molecule type" value="Genomic_DNA"/>
</dbReference>
<feature type="transmembrane region" description="Helical" evidence="7">
    <location>
        <begin position="174"/>
        <end position="195"/>
    </location>
</feature>
<feature type="domain" description="Polysaccharide chain length determinant N-terminal" evidence="8">
    <location>
        <begin position="3"/>
        <end position="93"/>
    </location>
</feature>
<gene>
    <name evidence="10" type="ORF">ACFQ2J_13325</name>
</gene>
<keyword evidence="3" id="KW-1003">Cell membrane</keyword>
<comment type="subcellular location">
    <subcellularLocation>
        <location evidence="1">Cell membrane</location>
        <topology evidence="1">Multi-pass membrane protein</topology>
    </subcellularLocation>
</comment>
<comment type="caution">
    <text evidence="10">The sequence shown here is derived from an EMBL/GenBank/DDBJ whole genome shotgun (WGS) entry which is preliminary data.</text>
</comment>
<comment type="similarity">
    <text evidence="2">Belongs to the CpsC/CapA family.</text>
</comment>
<dbReference type="Pfam" id="PF02706">
    <property type="entry name" value="Wzz"/>
    <property type="match status" value="1"/>
</dbReference>
<protein>
    <submittedName>
        <fullName evidence="10">YveK family protein</fullName>
    </submittedName>
</protein>
<keyword evidence="11" id="KW-1185">Reference proteome</keyword>
<dbReference type="InterPro" id="IPR003856">
    <property type="entry name" value="LPS_length_determ_N"/>
</dbReference>
<evidence type="ECO:0000256" key="7">
    <source>
        <dbReference type="SAM" id="Phobius"/>
    </source>
</evidence>
<dbReference type="RefSeq" id="WP_386061272.1">
    <property type="nucleotide sequence ID" value="NZ_JBHTKL010000005.1"/>
</dbReference>
<dbReference type="Proteomes" id="UP001596990">
    <property type="component" value="Unassembled WGS sequence"/>
</dbReference>
<feature type="transmembrane region" description="Helical" evidence="7">
    <location>
        <begin position="18"/>
        <end position="40"/>
    </location>
</feature>
<proteinExistence type="inferred from homology"/>
<feature type="domain" description="Tyrosine-protein kinase G-rich" evidence="9">
    <location>
        <begin position="149"/>
        <end position="194"/>
    </location>
</feature>
<dbReference type="Pfam" id="PF13807">
    <property type="entry name" value="GNVR"/>
    <property type="match status" value="1"/>
</dbReference>
<sequence>MEETISLKEIFQVLKKRFWLIFTLTVGAVIIAAVVSYFVLTPTYQATSEFIVNSNNQQAEEVDVNDIRTNLELINTYKKVIESPRILNQVADEMGINMSAGTMQSKLNVSSEQNTQVVTVTVTDPDQAFAADLANTVFQVFKDEIPSLMNVNNVNILSEAVAVTNPSPVNPKPLLNMAIAAVLGLMIGVGIAFLLEYLDTSIKTEDDLEKQLGIPVMGIVTHIGEDEVQKTLEQRNIASITEKGGRRAYGEKAKETI</sequence>
<keyword evidence="5 7" id="KW-1133">Transmembrane helix</keyword>
<name>A0ABW3L309_9BACI</name>
<evidence type="ECO:0000259" key="9">
    <source>
        <dbReference type="Pfam" id="PF13807"/>
    </source>
</evidence>
<dbReference type="PANTHER" id="PTHR32309:SF13">
    <property type="entry name" value="FERRIC ENTEROBACTIN TRANSPORT PROTEIN FEPE"/>
    <property type="match status" value="1"/>
</dbReference>
<dbReference type="InterPro" id="IPR050445">
    <property type="entry name" value="Bact_polysacc_biosynth/exp"/>
</dbReference>
<keyword evidence="4 7" id="KW-0812">Transmembrane</keyword>